<dbReference type="AlphaFoldDB" id="A0ABD6BA49"/>
<dbReference type="EMBL" id="JBHUDH010000214">
    <property type="protein sequence ID" value="MFD1527532.1"/>
    <property type="molecule type" value="Genomic_DNA"/>
</dbReference>
<proteinExistence type="predicted"/>
<feature type="region of interest" description="Disordered" evidence="1">
    <location>
        <begin position="1"/>
        <end position="26"/>
    </location>
</feature>
<feature type="non-terminal residue" evidence="2">
    <location>
        <position position="71"/>
    </location>
</feature>
<sequence length="71" mass="7233">MHVVGRERDGPNGNGAGREPAPMAGHLGRYLARDGSLGARVGIDVDRPHAALVVGKRGAGKSHTLGVLAEA</sequence>
<gene>
    <name evidence="2" type="ORF">ACFR9S_14700</name>
</gene>
<reference evidence="2 3" key="1">
    <citation type="journal article" date="2019" name="Int. J. Syst. Evol. Microbiol.">
        <title>The Global Catalogue of Microorganisms (GCM) 10K type strain sequencing project: providing services to taxonomists for standard genome sequencing and annotation.</title>
        <authorList>
            <consortium name="The Broad Institute Genomics Platform"/>
            <consortium name="The Broad Institute Genome Sequencing Center for Infectious Disease"/>
            <person name="Wu L."/>
            <person name="Ma J."/>
        </authorList>
    </citation>
    <scope>NUCLEOTIDE SEQUENCE [LARGE SCALE GENOMIC DNA]</scope>
    <source>
        <strain evidence="2 3">CGMCC 1.12285</strain>
    </source>
</reference>
<name>A0ABD6BA49_9EURY</name>
<evidence type="ECO:0000313" key="2">
    <source>
        <dbReference type="EMBL" id="MFD1527532.1"/>
    </source>
</evidence>
<keyword evidence="3" id="KW-1185">Reference proteome</keyword>
<evidence type="ECO:0000256" key="1">
    <source>
        <dbReference type="SAM" id="MobiDB-lite"/>
    </source>
</evidence>
<evidence type="ECO:0000313" key="3">
    <source>
        <dbReference type="Proteomes" id="UP001597111"/>
    </source>
</evidence>
<accession>A0ABD6BA49</accession>
<organism evidence="2 3">
    <name type="scientific">Halolamina salina</name>
    <dbReference type="NCBI Taxonomy" id="1220023"/>
    <lineage>
        <taxon>Archaea</taxon>
        <taxon>Methanobacteriati</taxon>
        <taxon>Methanobacteriota</taxon>
        <taxon>Stenosarchaea group</taxon>
        <taxon>Halobacteria</taxon>
        <taxon>Halobacteriales</taxon>
        <taxon>Haloferacaceae</taxon>
    </lineage>
</organism>
<protein>
    <submittedName>
        <fullName evidence="2">ATPase</fullName>
    </submittedName>
</protein>
<comment type="caution">
    <text evidence="2">The sequence shown here is derived from an EMBL/GenBank/DDBJ whole genome shotgun (WGS) entry which is preliminary data.</text>
</comment>
<dbReference type="Proteomes" id="UP001597111">
    <property type="component" value="Unassembled WGS sequence"/>
</dbReference>
<feature type="compositionally biased region" description="Basic and acidic residues" evidence="1">
    <location>
        <begin position="1"/>
        <end position="10"/>
    </location>
</feature>